<dbReference type="InterPro" id="IPR000253">
    <property type="entry name" value="FHA_dom"/>
</dbReference>
<dbReference type="SUPFAM" id="SSF49879">
    <property type="entry name" value="SMAD/FHA domain"/>
    <property type="match status" value="1"/>
</dbReference>
<dbReference type="PROSITE" id="PS50006">
    <property type="entry name" value="FHA_DOMAIN"/>
    <property type="match status" value="1"/>
</dbReference>
<accession>A0ABP7ZL51</accession>
<dbReference type="Proteomes" id="UP001415169">
    <property type="component" value="Unassembled WGS sequence"/>
</dbReference>
<protein>
    <recommendedName>
        <fullName evidence="4">FHA domain-containing protein</fullName>
    </recommendedName>
</protein>
<comment type="caution">
    <text evidence="5">The sequence shown here is derived from an EMBL/GenBank/DDBJ whole genome shotgun (WGS) entry which is preliminary data.</text>
</comment>
<feature type="domain" description="FHA" evidence="4">
    <location>
        <begin position="151"/>
        <end position="200"/>
    </location>
</feature>
<proteinExistence type="predicted"/>
<dbReference type="SMART" id="SM00240">
    <property type="entry name" value="FHA"/>
    <property type="match status" value="1"/>
</dbReference>
<feature type="transmembrane region" description="Helical" evidence="3">
    <location>
        <begin position="6"/>
        <end position="30"/>
    </location>
</feature>
<evidence type="ECO:0000313" key="5">
    <source>
        <dbReference type="EMBL" id="GAA4162588.1"/>
    </source>
</evidence>
<evidence type="ECO:0000256" key="1">
    <source>
        <dbReference type="ARBA" id="ARBA00022553"/>
    </source>
</evidence>
<name>A0ABP7ZL51_9MICO</name>
<evidence type="ECO:0000259" key="4">
    <source>
        <dbReference type="PROSITE" id="PS50006"/>
    </source>
</evidence>
<keyword evidence="3" id="KW-1133">Transmembrane helix</keyword>
<dbReference type="EMBL" id="BAABBV010000001">
    <property type="protein sequence ID" value="GAA4162588.1"/>
    <property type="molecule type" value="Genomic_DNA"/>
</dbReference>
<dbReference type="Pfam" id="PF16697">
    <property type="entry name" value="Yop-YscD_cpl"/>
    <property type="match status" value="1"/>
</dbReference>
<reference evidence="5" key="2">
    <citation type="submission" date="2023-12" db="EMBL/GenBank/DDBJ databases">
        <authorList>
            <person name="Sun Q."/>
            <person name="Inoue M."/>
        </authorList>
    </citation>
    <scope>NUCLEOTIDE SEQUENCE</scope>
    <source>
        <strain evidence="5">JCM 17590</strain>
    </source>
</reference>
<dbReference type="InterPro" id="IPR008984">
    <property type="entry name" value="SMAD_FHA_dom_sf"/>
</dbReference>
<dbReference type="InterPro" id="IPR032030">
    <property type="entry name" value="YscD_cytoplasmic_dom"/>
</dbReference>
<evidence type="ECO:0000256" key="3">
    <source>
        <dbReference type="SAM" id="Phobius"/>
    </source>
</evidence>
<keyword evidence="1" id="KW-0597">Phosphoprotein</keyword>
<organism evidence="5 6">
    <name type="scientific">Gryllotalpicola daejeonensis</name>
    <dbReference type="NCBI Taxonomy" id="993087"/>
    <lineage>
        <taxon>Bacteria</taxon>
        <taxon>Bacillati</taxon>
        <taxon>Actinomycetota</taxon>
        <taxon>Actinomycetes</taxon>
        <taxon>Micrococcales</taxon>
        <taxon>Microbacteriaceae</taxon>
        <taxon>Gryllotalpicola</taxon>
    </lineage>
</organism>
<dbReference type="Gene3D" id="2.60.200.20">
    <property type="match status" value="1"/>
</dbReference>
<evidence type="ECO:0000313" key="6">
    <source>
        <dbReference type="Proteomes" id="UP001415169"/>
    </source>
</evidence>
<feature type="region of interest" description="Disordered" evidence="2">
    <location>
        <begin position="46"/>
        <end position="101"/>
    </location>
</feature>
<sequence length="223" mass="23797">MNPSSLTLLLLRIAFLIVLWVFVFVIVYALRGDLFGTRAKKLPDAGASAQASHAPRTPPSASAPASPPAASPAAAFPSTPKPPPVPFEPEELGSDNESPLAGLAIDRTGSVPVVPTANGKRTHATVFTASKLVITGGPRAGVEYELTSEPLTIGRSSESGLVIRDDYTSTHHARLMLWNNEWMLQDLDSTNGTYLDGERVTAPTQVPLDTPIKVGMTTFELRR</sequence>
<evidence type="ECO:0000256" key="2">
    <source>
        <dbReference type="SAM" id="MobiDB-lite"/>
    </source>
</evidence>
<keyword evidence="3" id="KW-0472">Membrane</keyword>
<feature type="compositionally biased region" description="Low complexity" evidence="2">
    <location>
        <begin position="51"/>
        <end position="64"/>
    </location>
</feature>
<keyword evidence="6" id="KW-1185">Reference proteome</keyword>
<keyword evidence="3" id="KW-0812">Transmembrane</keyword>
<dbReference type="RefSeq" id="WP_344791796.1">
    <property type="nucleotide sequence ID" value="NZ_BAABBV010000001.1"/>
</dbReference>
<reference evidence="5" key="1">
    <citation type="journal article" date="2014" name="Int. J. Syst. Evol. Microbiol.">
        <title>Complete genome of a new Firmicutes species belonging to the dominant human colonic microbiota ('Ruminococcus bicirculans') reveals two chromosomes and a selective capacity to utilize plant glucans.</title>
        <authorList>
            <consortium name="NISC Comparative Sequencing Program"/>
            <person name="Wegmann U."/>
            <person name="Louis P."/>
            <person name="Goesmann A."/>
            <person name="Henrissat B."/>
            <person name="Duncan S.H."/>
            <person name="Flint H.J."/>
        </authorList>
    </citation>
    <scope>NUCLEOTIDE SEQUENCE</scope>
    <source>
        <strain evidence="5">JCM 17590</strain>
    </source>
</reference>
<gene>
    <name evidence="5" type="ORF">GCM10022286_21680</name>
</gene>